<dbReference type="EMBL" id="LJCO01000072">
    <property type="protein sequence ID" value="KPV42609.1"/>
    <property type="molecule type" value="Genomic_DNA"/>
</dbReference>
<feature type="transmembrane region" description="Helical" evidence="6">
    <location>
        <begin position="82"/>
        <end position="102"/>
    </location>
</feature>
<dbReference type="Proteomes" id="UP000050482">
    <property type="component" value="Unassembled WGS sequence"/>
</dbReference>
<evidence type="ECO:0000313" key="8">
    <source>
        <dbReference type="EMBL" id="KPV42609.1"/>
    </source>
</evidence>
<sequence length="430" mass="46501">MRRGKVRWSIAVVLFLGVLINYFDRTNMSVATKPMMHEFHLTTGQWGVLMSSFAWSYSLLQIPIGALLDKIGVKWLMRVGTVVWSLATFMTAIVSGMGLIILSRILLGAAEAPAFPGASKATGYWFPMRERGVATSMFDAAAKFSNVIGAPLVAWAVTIWTWRGGFLMTGVLSAIYAVIYWIWYRDPKEHRSITKEELEYIAEGGGQSEGEAEGGVGRNLGFLLSNRKVWGLTIGFAAYGYSFYLFLTWLPGYLEKQMGMSVLKSSGYVAIPWLIATITDFLIGGFLVDSLIRKGYNPSKVRKTLFTIGMILGLAVGGAAFTNNPNVAIIYISIALGGLAFAAPIGWSIPAIIAPKGTVGTVGSIMNFVNNLMGIAAPIITGYIAGGTGSFADGFLVAAIALVVGILCFLFLMGRIEPIKTPYNEGRASR</sequence>
<proteinExistence type="predicted"/>
<keyword evidence="2" id="KW-0813">Transport</keyword>
<dbReference type="GO" id="GO:0022857">
    <property type="term" value="F:transmembrane transporter activity"/>
    <property type="evidence" value="ECO:0007669"/>
    <property type="project" value="InterPro"/>
</dbReference>
<keyword evidence="4 6" id="KW-1133">Transmembrane helix</keyword>
<dbReference type="CDD" id="cd17319">
    <property type="entry name" value="MFS_ExuT_GudP_like"/>
    <property type="match status" value="1"/>
</dbReference>
<feature type="transmembrane region" description="Helical" evidence="6">
    <location>
        <begin position="6"/>
        <end position="23"/>
    </location>
</feature>
<dbReference type="Pfam" id="PF07690">
    <property type="entry name" value="MFS_1"/>
    <property type="match status" value="1"/>
</dbReference>
<evidence type="ECO:0000256" key="4">
    <source>
        <dbReference type="ARBA" id="ARBA00022989"/>
    </source>
</evidence>
<evidence type="ECO:0000256" key="5">
    <source>
        <dbReference type="ARBA" id="ARBA00023136"/>
    </source>
</evidence>
<name>A0A0P9GPM4_9BACL</name>
<accession>A0A0P9GPM4</accession>
<dbReference type="InterPro" id="IPR020846">
    <property type="entry name" value="MFS_dom"/>
</dbReference>
<reference evidence="8 9" key="1">
    <citation type="submission" date="2015-09" db="EMBL/GenBank/DDBJ databases">
        <title>Draft genome sequence of Alicyclobacillus ferrooxydans DSM 22381.</title>
        <authorList>
            <person name="Hemp J."/>
        </authorList>
    </citation>
    <scope>NUCLEOTIDE SEQUENCE [LARGE SCALE GENOMIC DNA]</scope>
    <source>
        <strain evidence="8 9">TC-34</strain>
    </source>
</reference>
<dbReference type="SUPFAM" id="SSF103473">
    <property type="entry name" value="MFS general substrate transporter"/>
    <property type="match status" value="1"/>
</dbReference>
<dbReference type="GO" id="GO:0005886">
    <property type="term" value="C:plasma membrane"/>
    <property type="evidence" value="ECO:0007669"/>
    <property type="project" value="UniProtKB-SubCell"/>
</dbReference>
<dbReference type="PATRIC" id="fig|471514.4.peg.1184"/>
<dbReference type="PANTHER" id="PTHR11662:SF399">
    <property type="entry name" value="FI19708P1-RELATED"/>
    <property type="match status" value="1"/>
</dbReference>
<dbReference type="PANTHER" id="PTHR11662">
    <property type="entry name" value="SOLUTE CARRIER FAMILY 17"/>
    <property type="match status" value="1"/>
</dbReference>
<protein>
    <submittedName>
        <fullName evidence="8">MFS transporter</fullName>
    </submittedName>
</protein>
<dbReference type="InterPro" id="IPR036259">
    <property type="entry name" value="MFS_trans_sf"/>
</dbReference>
<feature type="transmembrane region" description="Helical" evidence="6">
    <location>
        <begin position="270"/>
        <end position="292"/>
    </location>
</feature>
<feature type="transmembrane region" description="Helical" evidence="6">
    <location>
        <begin position="328"/>
        <end position="353"/>
    </location>
</feature>
<feature type="transmembrane region" description="Helical" evidence="6">
    <location>
        <begin position="44"/>
        <end position="62"/>
    </location>
</feature>
<feature type="transmembrane region" description="Helical" evidence="6">
    <location>
        <begin position="304"/>
        <end position="322"/>
    </location>
</feature>
<evidence type="ECO:0000256" key="6">
    <source>
        <dbReference type="SAM" id="Phobius"/>
    </source>
</evidence>
<dbReference type="RefSeq" id="WP_054970304.1">
    <property type="nucleotide sequence ID" value="NZ_LJCO01000072.1"/>
</dbReference>
<dbReference type="InterPro" id="IPR050382">
    <property type="entry name" value="MFS_Na/Anion_cotransporter"/>
</dbReference>
<keyword evidence="3 6" id="KW-0812">Transmembrane</keyword>
<dbReference type="AlphaFoldDB" id="A0A0P9GPM4"/>
<feature type="transmembrane region" description="Helical" evidence="6">
    <location>
        <begin position="365"/>
        <end position="385"/>
    </location>
</feature>
<evidence type="ECO:0000256" key="2">
    <source>
        <dbReference type="ARBA" id="ARBA00022448"/>
    </source>
</evidence>
<feature type="transmembrane region" description="Helical" evidence="6">
    <location>
        <begin position="391"/>
        <end position="412"/>
    </location>
</feature>
<comment type="subcellular location">
    <subcellularLocation>
        <location evidence="1">Cell membrane</location>
        <topology evidence="1">Multi-pass membrane protein</topology>
    </subcellularLocation>
</comment>
<dbReference type="Gene3D" id="1.20.1250.20">
    <property type="entry name" value="MFS general substrate transporter like domains"/>
    <property type="match status" value="2"/>
</dbReference>
<evidence type="ECO:0000256" key="1">
    <source>
        <dbReference type="ARBA" id="ARBA00004651"/>
    </source>
</evidence>
<organism evidence="8 9">
    <name type="scientific">Alicyclobacillus ferrooxydans</name>
    <dbReference type="NCBI Taxonomy" id="471514"/>
    <lineage>
        <taxon>Bacteria</taxon>
        <taxon>Bacillati</taxon>
        <taxon>Bacillota</taxon>
        <taxon>Bacilli</taxon>
        <taxon>Bacillales</taxon>
        <taxon>Alicyclobacillaceae</taxon>
        <taxon>Alicyclobacillus</taxon>
    </lineage>
</organism>
<dbReference type="PROSITE" id="PS50850">
    <property type="entry name" value="MFS"/>
    <property type="match status" value="1"/>
</dbReference>
<dbReference type="OrthoDB" id="6360at2"/>
<feature type="transmembrane region" description="Helical" evidence="6">
    <location>
        <begin position="166"/>
        <end position="184"/>
    </location>
</feature>
<evidence type="ECO:0000259" key="7">
    <source>
        <dbReference type="PROSITE" id="PS50850"/>
    </source>
</evidence>
<feature type="transmembrane region" description="Helical" evidence="6">
    <location>
        <begin position="229"/>
        <end position="250"/>
    </location>
</feature>
<gene>
    <name evidence="8" type="ORF">AN477_16655</name>
</gene>
<feature type="domain" description="Major facilitator superfamily (MFS) profile" evidence="7">
    <location>
        <begin position="10"/>
        <end position="417"/>
    </location>
</feature>
<comment type="caution">
    <text evidence="8">The sequence shown here is derived from an EMBL/GenBank/DDBJ whole genome shotgun (WGS) entry which is preliminary data.</text>
</comment>
<dbReference type="STRING" id="471514.AN477_16655"/>
<dbReference type="InterPro" id="IPR011701">
    <property type="entry name" value="MFS"/>
</dbReference>
<keyword evidence="9" id="KW-1185">Reference proteome</keyword>
<keyword evidence="5 6" id="KW-0472">Membrane</keyword>
<evidence type="ECO:0000256" key="3">
    <source>
        <dbReference type="ARBA" id="ARBA00022692"/>
    </source>
</evidence>
<evidence type="ECO:0000313" key="9">
    <source>
        <dbReference type="Proteomes" id="UP000050482"/>
    </source>
</evidence>